<organism evidence="7 8">
    <name type="scientific">Streptomyces phaeolivaceus</name>
    <dbReference type="NCBI Taxonomy" id="2653200"/>
    <lineage>
        <taxon>Bacteria</taxon>
        <taxon>Bacillati</taxon>
        <taxon>Actinomycetota</taxon>
        <taxon>Actinomycetes</taxon>
        <taxon>Kitasatosporales</taxon>
        <taxon>Streptomycetaceae</taxon>
        <taxon>Streptomyces</taxon>
    </lineage>
</organism>
<evidence type="ECO:0000259" key="6">
    <source>
        <dbReference type="PROSITE" id="PS51900"/>
    </source>
</evidence>
<dbReference type="Pfam" id="PF00589">
    <property type="entry name" value="Phage_integrase"/>
    <property type="match status" value="1"/>
</dbReference>
<dbReference type="RefSeq" id="WP_152168892.1">
    <property type="nucleotide sequence ID" value="NZ_CP045096.1"/>
</dbReference>
<evidence type="ECO:0000256" key="4">
    <source>
        <dbReference type="PROSITE-ProRule" id="PRU01248"/>
    </source>
</evidence>
<comment type="similarity">
    <text evidence="1">Belongs to the 'phage' integrase family.</text>
</comment>
<dbReference type="KEGG" id="sphv:F9278_15720"/>
<evidence type="ECO:0000259" key="5">
    <source>
        <dbReference type="PROSITE" id="PS51898"/>
    </source>
</evidence>
<dbReference type="InterPro" id="IPR013762">
    <property type="entry name" value="Integrase-like_cat_sf"/>
</dbReference>
<dbReference type="GO" id="GO:0003677">
    <property type="term" value="F:DNA binding"/>
    <property type="evidence" value="ECO:0007669"/>
    <property type="project" value="UniProtKB-UniRule"/>
</dbReference>
<dbReference type="AlphaFoldDB" id="A0A5P8K310"/>
<dbReference type="GO" id="GO:0006310">
    <property type="term" value="P:DNA recombination"/>
    <property type="evidence" value="ECO:0007669"/>
    <property type="project" value="UniProtKB-KW"/>
</dbReference>
<keyword evidence="3" id="KW-0233">DNA recombination</keyword>
<dbReference type="InterPro" id="IPR010998">
    <property type="entry name" value="Integrase_recombinase_N"/>
</dbReference>
<sequence>MSDQPAYDIAPLAASWLRSLRAQGLSENTQRIYRTAAEGLAGFLREYEPTDDHPRLAPTELEGDEGLHREHIEAYIIALRKRTSPGNAHQHYRSLRRFFNWCVDEEEMDRSPMRTMKPPEVPEVEVPIIPDDSLRKLLKQCEGKDYKARRDTAIIMLFLDAGPRLSELTERTVGDLDLDQMVMRVLGKGGRHRSIPFGRKTTQALDRYLRAYAKHRSRALESDDALWWSVKRGSRLTIWGVGTMVENRCKEAGLPHIHPHQFRHTFAHQWMVEDGGETDLMRIAGWRSRSMVARYGSSAGAERARMAHKRLSPGDRL</sequence>
<dbReference type="InterPro" id="IPR002104">
    <property type="entry name" value="Integrase_catalytic"/>
</dbReference>
<keyword evidence="2 4" id="KW-0238">DNA-binding</keyword>
<dbReference type="PANTHER" id="PTHR30349">
    <property type="entry name" value="PHAGE INTEGRASE-RELATED"/>
    <property type="match status" value="1"/>
</dbReference>
<dbReference type="EMBL" id="CP045096">
    <property type="protein sequence ID" value="QFQ97416.1"/>
    <property type="molecule type" value="Genomic_DNA"/>
</dbReference>
<protein>
    <submittedName>
        <fullName evidence="7">Tyrosine-type recombinase/integrase</fullName>
    </submittedName>
</protein>
<reference evidence="7 8" key="1">
    <citation type="submission" date="2019-10" db="EMBL/GenBank/DDBJ databases">
        <title>Streptomyces sp. strain GY16 isolated from leaves of Broussonetia papyrifera.</title>
        <authorList>
            <person name="Mo P."/>
        </authorList>
    </citation>
    <scope>NUCLEOTIDE SEQUENCE [LARGE SCALE GENOMIC DNA]</scope>
    <source>
        <strain evidence="7 8">GY16</strain>
    </source>
</reference>
<dbReference type="Proteomes" id="UP000327294">
    <property type="component" value="Chromosome"/>
</dbReference>
<dbReference type="PROSITE" id="PS51900">
    <property type="entry name" value="CB"/>
    <property type="match status" value="1"/>
</dbReference>
<dbReference type="InterPro" id="IPR011010">
    <property type="entry name" value="DNA_brk_join_enz"/>
</dbReference>
<evidence type="ECO:0000256" key="1">
    <source>
        <dbReference type="ARBA" id="ARBA00008857"/>
    </source>
</evidence>
<evidence type="ECO:0000256" key="3">
    <source>
        <dbReference type="ARBA" id="ARBA00023172"/>
    </source>
</evidence>
<accession>A0A5P8K310</accession>
<dbReference type="Gene3D" id="1.10.150.130">
    <property type="match status" value="1"/>
</dbReference>
<dbReference type="GO" id="GO:0015074">
    <property type="term" value="P:DNA integration"/>
    <property type="evidence" value="ECO:0007669"/>
    <property type="project" value="InterPro"/>
</dbReference>
<feature type="domain" description="Core-binding (CB)" evidence="6">
    <location>
        <begin position="7"/>
        <end position="103"/>
    </location>
</feature>
<dbReference type="InterPro" id="IPR044068">
    <property type="entry name" value="CB"/>
</dbReference>
<proteinExistence type="inferred from homology"/>
<dbReference type="Gene3D" id="1.10.443.10">
    <property type="entry name" value="Intergrase catalytic core"/>
    <property type="match status" value="1"/>
</dbReference>
<dbReference type="PROSITE" id="PS51898">
    <property type="entry name" value="TYR_RECOMBINASE"/>
    <property type="match status" value="1"/>
</dbReference>
<evidence type="ECO:0000313" key="8">
    <source>
        <dbReference type="Proteomes" id="UP000327294"/>
    </source>
</evidence>
<keyword evidence="8" id="KW-1185">Reference proteome</keyword>
<name>A0A5P8K310_9ACTN</name>
<evidence type="ECO:0000256" key="2">
    <source>
        <dbReference type="ARBA" id="ARBA00023125"/>
    </source>
</evidence>
<gene>
    <name evidence="7" type="ORF">F9278_15720</name>
</gene>
<evidence type="ECO:0000313" key="7">
    <source>
        <dbReference type="EMBL" id="QFQ97416.1"/>
    </source>
</evidence>
<dbReference type="InterPro" id="IPR050090">
    <property type="entry name" value="Tyrosine_recombinase_XerCD"/>
</dbReference>
<dbReference type="PANTHER" id="PTHR30349:SF41">
    <property type="entry name" value="INTEGRASE_RECOMBINASE PROTEIN MJ0367-RELATED"/>
    <property type="match status" value="1"/>
</dbReference>
<feature type="domain" description="Tyr recombinase" evidence="5">
    <location>
        <begin position="124"/>
        <end position="309"/>
    </location>
</feature>
<dbReference type="SUPFAM" id="SSF56349">
    <property type="entry name" value="DNA breaking-rejoining enzymes"/>
    <property type="match status" value="1"/>
</dbReference>